<accession>G0ECN8</accession>
<dbReference type="KEGG" id="pfm:Pyrfu_1754"/>
<dbReference type="EMBL" id="CP002838">
    <property type="protein sequence ID" value="AEM39608.1"/>
    <property type="molecule type" value="Genomic_DNA"/>
</dbReference>
<reference evidence="1 2" key="1">
    <citation type="journal article" date="2011" name="Stand. Genomic Sci.">
        <title>Complete genome sequence of the hyperthermophilic chemolithoautotroph Pyrolobus fumarii type strain (1A).</title>
        <authorList>
            <person name="Anderson I."/>
            <person name="Goker M."/>
            <person name="Nolan M."/>
            <person name="Lucas S."/>
            <person name="Hammon N."/>
            <person name="Deshpande S."/>
            <person name="Cheng J.F."/>
            <person name="Tapia R."/>
            <person name="Han C."/>
            <person name="Goodwin L."/>
            <person name="Pitluck S."/>
            <person name="Huntemann M."/>
            <person name="Liolios K."/>
            <person name="Ivanova N."/>
            <person name="Pagani I."/>
            <person name="Mavromatis K."/>
            <person name="Ovchinikova G."/>
            <person name="Pati A."/>
            <person name="Chen A."/>
            <person name="Palaniappan K."/>
            <person name="Land M."/>
            <person name="Hauser L."/>
            <person name="Brambilla E.M."/>
            <person name="Huber H."/>
            <person name="Yasawong M."/>
            <person name="Rohde M."/>
            <person name="Spring S."/>
            <person name="Abt B."/>
            <person name="Sikorski J."/>
            <person name="Wirth R."/>
            <person name="Detter J.C."/>
            <person name="Woyke T."/>
            <person name="Bristow J."/>
            <person name="Eisen J.A."/>
            <person name="Markowitz V."/>
            <person name="Hugenholtz P."/>
            <person name="Kyrpides N.C."/>
            <person name="Klenk H.P."/>
            <person name="Lapidus A."/>
        </authorList>
    </citation>
    <scope>NUCLEOTIDE SEQUENCE [LARGE SCALE GENOMIC DNA]</scope>
    <source>
        <strain evidence="2">DSM 11204 / 1A</strain>
    </source>
</reference>
<sequence>MSGEASIETVIAMLRRIRALLSTARVTVQVAHEIILVESVAKNLGVYDEVADEIEELKRIYLALYYGESLAGQVEHEQRFQRLRRAARRVYRLGRLGA</sequence>
<name>G0ECN8_PYRF1</name>
<dbReference type="AlphaFoldDB" id="G0ECN8"/>
<gene>
    <name evidence="1" type="ordered locus">Pyrfu_1754</name>
</gene>
<dbReference type="Proteomes" id="UP000001037">
    <property type="component" value="Chromosome"/>
</dbReference>
<dbReference type="HOGENOM" id="CLU_2327354_0_0_2"/>
<dbReference type="InParanoid" id="G0ECN8"/>
<protein>
    <submittedName>
        <fullName evidence="1">Uncharacterized protein</fullName>
    </submittedName>
</protein>
<keyword evidence="2" id="KW-1185">Reference proteome</keyword>
<organism evidence="1 2">
    <name type="scientific">Pyrolobus fumarii (strain DSM 11204 / 1A)</name>
    <dbReference type="NCBI Taxonomy" id="694429"/>
    <lineage>
        <taxon>Archaea</taxon>
        <taxon>Thermoproteota</taxon>
        <taxon>Thermoprotei</taxon>
        <taxon>Desulfurococcales</taxon>
        <taxon>Pyrodictiaceae</taxon>
        <taxon>Pyrolobus</taxon>
    </lineage>
</organism>
<dbReference type="RefSeq" id="WP_014027285.1">
    <property type="nucleotide sequence ID" value="NC_015931.1"/>
</dbReference>
<dbReference type="STRING" id="694429.Pyrfu_1754"/>
<proteinExistence type="predicted"/>
<evidence type="ECO:0000313" key="2">
    <source>
        <dbReference type="Proteomes" id="UP000001037"/>
    </source>
</evidence>
<dbReference type="GeneID" id="11138943"/>
<evidence type="ECO:0000313" key="1">
    <source>
        <dbReference type="EMBL" id="AEM39608.1"/>
    </source>
</evidence>